<feature type="region of interest" description="Disordered" evidence="4">
    <location>
        <begin position="16"/>
        <end position="47"/>
    </location>
</feature>
<feature type="compositionally biased region" description="Basic and acidic residues" evidence="4">
    <location>
        <begin position="30"/>
        <end position="39"/>
    </location>
</feature>
<dbReference type="CDD" id="cd00067">
    <property type="entry name" value="GAL4"/>
    <property type="match status" value="1"/>
</dbReference>
<dbReference type="OrthoDB" id="2943660at2759"/>
<dbReference type="SUPFAM" id="SSF57701">
    <property type="entry name" value="Zn2/Cys6 DNA-binding domain"/>
    <property type="match status" value="1"/>
</dbReference>
<accession>A0A3N2PN02</accession>
<dbReference type="EMBL" id="ML119060">
    <property type="protein sequence ID" value="ROT35895.1"/>
    <property type="molecule type" value="Genomic_DNA"/>
</dbReference>
<feature type="domain" description="Zn(2)-C6 fungal-type" evidence="5">
    <location>
        <begin position="55"/>
        <end position="85"/>
    </location>
</feature>
<dbReference type="GO" id="GO:0000981">
    <property type="term" value="F:DNA-binding transcription factor activity, RNA polymerase II-specific"/>
    <property type="evidence" value="ECO:0007669"/>
    <property type="project" value="InterPro"/>
</dbReference>
<feature type="compositionally biased region" description="Polar residues" evidence="4">
    <location>
        <begin position="18"/>
        <end position="27"/>
    </location>
</feature>
<dbReference type="PROSITE" id="PS50048">
    <property type="entry name" value="ZN2_CY6_FUNGAL_2"/>
    <property type="match status" value="1"/>
</dbReference>
<dbReference type="CDD" id="cd12148">
    <property type="entry name" value="fungal_TF_MHR"/>
    <property type="match status" value="1"/>
</dbReference>
<dbReference type="InterPro" id="IPR007219">
    <property type="entry name" value="XnlR_reg_dom"/>
</dbReference>
<keyword evidence="2" id="KW-0539">Nucleus</keyword>
<dbReference type="InterPro" id="IPR001138">
    <property type="entry name" value="Zn2Cys6_DnaBD"/>
</dbReference>
<dbReference type="PANTHER" id="PTHR47256">
    <property type="entry name" value="ZN(II)2CYS6 TRANSCRIPTION FACTOR (EUROFUNG)-RELATED"/>
    <property type="match status" value="1"/>
</dbReference>
<name>A0A3N2PN02_SODAK</name>
<evidence type="ECO:0000256" key="1">
    <source>
        <dbReference type="ARBA" id="ARBA00022723"/>
    </source>
</evidence>
<dbReference type="STRING" id="1314773.A0A3N2PN02"/>
<dbReference type="GeneID" id="39583935"/>
<dbReference type="GO" id="GO:0003677">
    <property type="term" value="F:DNA binding"/>
    <property type="evidence" value="ECO:0007669"/>
    <property type="project" value="InterPro"/>
</dbReference>
<keyword evidence="7" id="KW-1185">Reference proteome</keyword>
<dbReference type="Pfam" id="PF00172">
    <property type="entry name" value="Zn_clus"/>
    <property type="match status" value="1"/>
</dbReference>
<dbReference type="SMART" id="SM00066">
    <property type="entry name" value="GAL4"/>
    <property type="match status" value="1"/>
</dbReference>
<dbReference type="PROSITE" id="PS00463">
    <property type="entry name" value="ZN2_CY6_FUNGAL_1"/>
    <property type="match status" value="1"/>
</dbReference>
<keyword evidence="3" id="KW-0175">Coiled coil</keyword>
<dbReference type="Gene3D" id="4.10.240.10">
    <property type="entry name" value="Zn(2)-C6 fungal-type DNA-binding domain"/>
    <property type="match status" value="1"/>
</dbReference>
<evidence type="ECO:0000313" key="7">
    <source>
        <dbReference type="Proteomes" id="UP000272025"/>
    </source>
</evidence>
<dbReference type="Proteomes" id="UP000272025">
    <property type="component" value="Unassembled WGS sequence"/>
</dbReference>
<proteinExistence type="predicted"/>
<feature type="coiled-coil region" evidence="3">
    <location>
        <begin position="94"/>
        <end position="121"/>
    </location>
</feature>
<organism evidence="6 7">
    <name type="scientific">Sodiomyces alkalinus (strain CBS 110278 / VKM F-3762 / F11)</name>
    <name type="common">Alkaliphilic filamentous fungus</name>
    <dbReference type="NCBI Taxonomy" id="1314773"/>
    <lineage>
        <taxon>Eukaryota</taxon>
        <taxon>Fungi</taxon>
        <taxon>Dikarya</taxon>
        <taxon>Ascomycota</taxon>
        <taxon>Pezizomycotina</taxon>
        <taxon>Sordariomycetes</taxon>
        <taxon>Hypocreomycetidae</taxon>
        <taxon>Glomerellales</taxon>
        <taxon>Plectosphaerellaceae</taxon>
        <taxon>Sodiomyces</taxon>
    </lineage>
</organism>
<dbReference type="Pfam" id="PF04082">
    <property type="entry name" value="Fungal_trans"/>
    <property type="match status" value="1"/>
</dbReference>
<evidence type="ECO:0000259" key="5">
    <source>
        <dbReference type="PROSITE" id="PS50048"/>
    </source>
</evidence>
<dbReference type="PANTHER" id="PTHR47256:SF1">
    <property type="entry name" value="ZN(II)2CYS6 TRANSCRIPTION FACTOR (EUROFUNG)"/>
    <property type="match status" value="1"/>
</dbReference>
<dbReference type="AlphaFoldDB" id="A0A3N2PN02"/>
<evidence type="ECO:0000256" key="2">
    <source>
        <dbReference type="ARBA" id="ARBA00023242"/>
    </source>
</evidence>
<reference evidence="6 7" key="1">
    <citation type="journal article" date="2018" name="Mol. Ecol.">
        <title>The obligate alkalophilic soda-lake fungus Sodiomyces alkalinus has shifted to a protein diet.</title>
        <authorList>
            <person name="Grum-Grzhimaylo A.A."/>
            <person name="Falkoski D.L."/>
            <person name="van den Heuvel J."/>
            <person name="Valero-Jimenez C.A."/>
            <person name="Min B."/>
            <person name="Choi I.G."/>
            <person name="Lipzen A."/>
            <person name="Daum C.G."/>
            <person name="Aanen D.K."/>
            <person name="Tsang A."/>
            <person name="Henrissat B."/>
            <person name="Bilanenko E.N."/>
            <person name="de Vries R.P."/>
            <person name="van Kan J.A.L."/>
            <person name="Grigoriev I.V."/>
            <person name="Debets A.J.M."/>
        </authorList>
    </citation>
    <scope>NUCLEOTIDE SEQUENCE [LARGE SCALE GENOMIC DNA]</scope>
    <source>
        <strain evidence="6 7">F11</strain>
    </source>
</reference>
<protein>
    <recommendedName>
        <fullName evidence="5">Zn(2)-C6 fungal-type domain-containing protein</fullName>
    </recommendedName>
</protein>
<evidence type="ECO:0000256" key="4">
    <source>
        <dbReference type="SAM" id="MobiDB-lite"/>
    </source>
</evidence>
<dbReference type="GO" id="GO:0006351">
    <property type="term" value="P:DNA-templated transcription"/>
    <property type="evidence" value="ECO:0007669"/>
    <property type="project" value="InterPro"/>
</dbReference>
<dbReference type="GO" id="GO:0008270">
    <property type="term" value="F:zinc ion binding"/>
    <property type="evidence" value="ECO:0007669"/>
    <property type="project" value="InterPro"/>
</dbReference>
<dbReference type="InterPro" id="IPR036864">
    <property type="entry name" value="Zn2-C6_fun-type_DNA-bd_sf"/>
</dbReference>
<gene>
    <name evidence="6" type="ORF">SODALDRAFT_53529</name>
</gene>
<dbReference type="RefSeq" id="XP_028463701.1">
    <property type="nucleotide sequence ID" value="XM_028615458.1"/>
</dbReference>
<keyword evidence="1" id="KW-0479">Metal-binding</keyword>
<evidence type="ECO:0000256" key="3">
    <source>
        <dbReference type="SAM" id="Coils"/>
    </source>
</evidence>
<sequence>MDTRQPSRLLPLLPARTQAVNDSSGSFSGAEERNTEMSRDIATSNRPKRTAISVACENCRRSKAKCDGARPFCHRCAARDEDCVYRADVNETASQALKRKHRALQLELAQYKELFNLLRDRPVDEAQEIFRRVRTSSEPAQVLHAIRHAEILLPSPSTDEWVGHAQLAKLDRDALTDSAIKVSARPWTSVVGDGLVSELITSFFVWDDTYWFASVDRDAFLEDMATGDVRTAKWCSPFLVNAICALRCHFVDRAKQFGAITRQNMAERFFEEAKSLLDREQGRSSLPTAQALAIMYFVEAGLGRDRASQLYRFAALAMISRLGLERRFTALNENDPGVSKERRAISRALWGLYLQESRVAFYYYQPSILPLPRVPKLFDYGGAAAADNGMANVDVLGQPLEESSDKIPLVPGTLTLSCELSQLWNELMQHLTAPQTVRGSDYDVRLRKVFYTRLRRFREDLSGRFRVENNFTPSTCFIRMHENEVAHTILQTLPYETHFETPFTSRGTLVKDLVLEHCRSDIELAEVYLQKWPYEAMSSRVLHVATQTLVPILDDPVTHDLFTRGCVMMRLASRVMKVMGRMLQAVQALAWALDKPIPVSARVYLEDWGQDAVEKDLPVSFVLPQREEIRKLLASGVEDTDVESLEGQLGVLIEKWAKLRP</sequence>
<evidence type="ECO:0000313" key="6">
    <source>
        <dbReference type="EMBL" id="ROT35895.1"/>
    </source>
</evidence>
<dbReference type="InterPro" id="IPR053187">
    <property type="entry name" value="Notoamide_regulator"/>
</dbReference>